<feature type="compositionally biased region" description="Basic and acidic residues" evidence="3">
    <location>
        <begin position="190"/>
        <end position="233"/>
    </location>
</feature>
<feature type="region of interest" description="Disordered" evidence="3">
    <location>
        <begin position="139"/>
        <end position="355"/>
    </location>
</feature>
<dbReference type="SMART" id="SM00297">
    <property type="entry name" value="BROMO"/>
    <property type="match status" value="1"/>
</dbReference>
<keyword evidence="1 2" id="KW-0103">Bromodomain</keyword>
<accession>A0A0B1SVR0</accession>
<evidence type="ECO:0000256" key="1">
    <source>
        <dbReference type="ARBA" id="ARBA00023117"/>
    </source>
</evidence>
<evidence type="ECO:0000313" key="5">
    <source>
        <dbReference type="EMBL" id="KHJ87592.1"/>
    </source>
</evidence>
<keyword evidence="6" id="KW-1185">Reference proteome</keyword>
<evidence type="ECO:0000259" key="4">
    <source>
        <dbReference type="PROSITE" id="PS50014"/>
    </source>
</evidence>
<dbReference type="Gene3D" id="1.20.920.10">
    <property type="entry name" value="Bromodomain-like"/>
    <property type="match status" value="1"/>
</dbReference>
<dbReference type="SUPFAM" id="SSF47370">
    <property type="entry name" value="Bromodomain"/>
    <property type="match status" value="1"/>
</dbReference>
<gene>
    <name evidence="5" type="ORF">OESDEN_12632</name>
</gene>
<dbReference type="OrthoDB" id="1742084at2759"/>
<dbReference type="AlphaFoldDB" id="A0A0B1SVR0"/>
<proteinExistence type="predicted"/>
<dbReference type="PANTHER" id="PTHR15398:SF4">
    <property type="entry name" value="BROMODOMAIN-CONTAINING PROTEIN 8 ISOFORM X1"/>
    <property type="match status" value="1"/>
</dbReference>
<feature type="compositionally biased region" description="Low complexity" evidence="3">
    <location>
        <begin position="171"/>
        <end position="185"/>
    </location>
</feature>
<organism evidence="5 6">
    <name type="scientific">Oesophagostomum dentatum</name>
    <name type="common">Nodular worm</name>
    <dbReference type="NCBI Taxonomy" id="61180"/>
    <lineage>
        <taxon>Eukaryota</taxon>
        <taxon>Metazoa</taxon>
        <taxon>Ecdysozoa</taxon>
        <taxon>Nematoda</taxon>
        <taxon>Chromadorea</taxon>
        <taxon>Rhabditida</taxon>
        <taxon>Rhabditina</taxon>
        <taxon>Rhabditomorpha</taxon>
        <taxon>Strongyloidea</taxon>
        <taxon>Strongylidae</taxon>
        <taxon>Oesophagostomum</taxon>
    </lineage>
</organism>
<evidence type="ECO:0000256" key="2">
    <source>
        <dbReference type="PROSITE-ProRule" id="PRU00035"/>
    </source>
</evidence>
<feature type="compositionally biased region" description="Basic and acidic residues" evidence="3">
    <location>
        <begin position="269"/>
        <end position="281"/>
    </location>
</feature>
<feature type="compositionally biased region" description="Low complexity" evidence="3">
    <location>
        <begin position="306"/>
        <end position="319"/>
    </location>
</feature>
<evidence type="ECO:0000313" key="6">
    <source>
        <dbReference type="Proteomes" id="UP000053660"/>
    </source>
</evidence>
<dbReference type="Pfam" id="PF00439">
    <property type="entry name" value="Bromodomain"/>
    <property type="match status" value="1"/>
</dbReference>
<dbReference type="EMBL" id="KN557433">
    <property type="protein sequence ID" value="KHJ87592.1"/>
    <property type="molecule type" value="Genomic_DNA"/>
</dbReference>
<dbReference type="GO" id="GO:0035267">
    <property type="term" value="C:NuA4 histone acetyltransferase complex"/>
    <property type="evidence" value="ECO:0007669"/>
    <property type="project" value="TreeGrafter"/>
</dbReference>
<reference evidence="5 6" key="1">
    <citation type="submission" date="2014-03" db="EMBL/GenBank/DDBJ databases">
        <title>Draft genome of the hookworm Oesophagostomum dentatum.</title>
        <authorList>
            <person name="Mitreva M."/>
        </authorList>
    </citation>
    <scope>NUCLEOTIDE SEQUENCE [LARGE SCALE GENOMIC DNA]</scope>
    <source>
        <strain evidence="5 6">OD-Hann</strain>
    </source>
</reference>
<sequence>MDATRKDRIEGRPKGFFTPAKCKAEFDRVMSEPCPTDVATGAEYSRAAVVDAWLAHFWEEDKKDAEQYEELQHVKIRLWMERIAFLQENRDKITDEQFMKMYDDVVREDEAVEYDDEEKEFRDAYAAVCIDYLKKADQEKKDGATTRLAGRLPPTRPPDQSPLGPKTAFRSPSPGSSPLKSPSRSTADSEEPHVVSKGEDDHGEPMEVDEQKPLDHDGSDTPSRSSKELDLHGRRPRGRPPKKTPGTPQFVKDSSTPIRDASPAQTPTVEEHKSPTRETRRSSARNEAAATPSTAEKEPVHVVDSPAGRVRGARRPAAVDSPLVHRTPHHGRSSAGSDVKKEDAKEELKRSRSRESSVVLPSTEVVVDEFGGTGVQTALSIRMPLWNSDNDLSTIVVGYPLSDMLYGPSSSQLLQKPIKEEREAHCSNDQTSRIVSWDDVLDGSFRKKEVKKVESTTSLEEQTHVWNVVACGFSDPQAVRDFVLNHTVGELGNLSLIASPPKRLRKEEKATSGSAPTPKMNLVGDHPSHFQGRMLSMWNTLHEHRHSAIFLHPVTDRDAPGYSRAVFCPVDLTTLRRETDSGAISSVDAFTLRMFLMFANAAMFNSTGHDVNLYAKEMAFATIDECMYIVSSP</sequence>
<dbReference type="PANTHER" id="PTHR15398">
    <property type="entry name" value="BROMODOMAIN-CONTAINING PROTEIN 8"/>
    <property type="match status" value="1"/>
</dbReference>
<feature type="compositionally biased region" description="Polar residues" evidence="3">
    <location>
        <begin position="252"/>
        <end position="268"/>
    </location>
</feature>
<feature type="region of interest" description="Disordered" evidence="3">
    <location>
        <begin position="502"/>
        <end position="523"/>
    </location>
</feature>
<dbReference type="InterPro" id="IPR001487">
    <property type="entry name" value="Bromodomain"/>
</dbReference>
<name>A0A0B1SVR0_OESDE</name>
<feature type="compositionally biased region" description="Basic and acidic residues" evidence="3">
    <location>
        <begin position="338"/>
        <end position="355"/>
    </location>
</feature>
<feature type="domain" description="Bromo" evidence="4">
    <location>
        <begin position="542"/>
        <end position="612"/>
    </location>
</feature>
<evidence type="ECO:0000256" key="3">
    <source>
        <dbReference type="SAM" id="MobiDB-lite"/>
    </source>
</evidence>
<protein>
    <submittedName>
        <fullName evidence="5">Bromodomain protein</fullName>
    </submittedName>
</protein>
<dbReference type="Proteomes" id="UP000053660">
    <property type="component" value="Unassembled WGS sequence"/>
</dbReference>
<dbReference type="InterPro" id="IPR036427">
    <property type="entry name" value="Bromodomain-like_sf"/>
</dbReference>
<dbReference type="PROSITE" id="PS50014">
    <property type="entry name" value="BROMODOMAIN_2"/>
    <property type="match status" value="1"/>
</dbReference>